<feature type="compositionally biased region" description="Acidic residues" evidence="3">
    <location>
        <begin position="466"/>
        <end position="476"/>
    </location>
</feature>
<protein>
    <recommendedName>
        <fullName evidence="8">RNA-binding protein 25</fullName>
    </recommendedName>
</protein>
<dbReference type="Gene3D" id="1.20.1390.10">
    <property type="entry name" value="PWI domain"/>
    <property type="match status" value="1"/>
</dbReference>
<feature type="compositionally biased region" description="Basic residues" evidence="3">
    <location>
        <begin position="275"/>
        <end position="288"/>
    </location>
</feature>
<organism evidence="6 7">
    <name type="scientific">Caenorhabditis auriculariae</name>
    <dbReference type="NCBI Taxonomy" id="2777116"/>
    <lineage>
        <taxon>Eukaryota</taxon>
        <taxon>Metazoa</taxon>
        <taxon>Ecdysozoa</taxon>
        <taxon>Nematoda</taxon>
        <taxon>Chromadorea</taxon>
        <taxon>Rhabditida</taxon>
        <taxon>Rhabditina</taxon>
        <taxon>Rhabditomorpha</taxon>
        <taxon>Rhabditoidea</taxon>
        <taxon>Rhabditidae</taxon>
        <taxon>Peloderinae</taxon>
        <taxon>Caenorhabditis</taxon>
    </lineage>
</organism>
<feature type="domain" description="RRM" evidence="4">
    <location>
        <begin position="48"/>
        <end position="125"/>
    </location>
</feature>
<proteinExistence type="predicted"/>
<feature type="compositionally biased region" description="Basic and acidic residues" evidence="3">
    <location>
        <begin position="383"/>
        <end position="445"/>
    </location>
</feature>
<dbReference type="SUPFAM" id="SSF101233">
    <property type="entry name" value="PWI domain"/>
    <property type="match status" value="1"/>
</dbReference>
<reference evidence="6" key="1">
    <citation type="submission" date="2020-10" db="EMBL/GenBank/DDBJ databases">
        <authorList>
            <person name="Kikuchi T."/>
        </authorList>
    </citation>
    <scope>NUCLEOTIDE SEQUENCE</scope>
    <source>
        <strain evidence="6">NKZ352</strain>
    </source>
</reference>
<dbReference type="CDD" id="cd12446">
    <property type="entry name" value="RRM_RBM25"/>
    <property type="match status" value="1"/>
</dbReference>
<dbReference type="InterPro" id="IPR002483">
    <property type="entry name" value="PWI_dom"/>
</dbReference>
<feature type="compositionally biased region" description="Basic residues" evidence="3">
    <location>
        <begin position="235"/>
        <end position="253"/>
    </location>
</feature>
<dbReference type="SUPFAM" id="SSF54928">
    <property type="entry name" value="RNA-binding domain, RBD"/>
    <property type="match status" value="1"/>
</dbReference>
<dbReference type="SMART" id="SM00360">
    <property type="entry name" value="RRM"/>
    <property type="match status" value="1"/>
</dbReference>
<dbReference type="InterPro" id="IPR035979">
    <property type="entry name" value="RBD_domain_sf"/>
</dbReference>
<feature type="compositionally biased region" description="Low complexity" evidence="3">
    <location>
        <begin position="479"/>
        <end position="488"/>
    </location>
</feature>
<comment type="caution">
    <text evidence="6">The sequence shown here is derived from an EMBL/GenBank/DDBJ whole genome shotgun (WGS) entry which is preliminary data.</text>
</comment>
<feature type="compositionally biased region" description="Basic and acidic residues" evidence="3">
    <location>
        <begin position="324"/>
        <end position="362"/>
    </location>
</feature>
<dbReference type="PANTHER" id="PTHR18806:SF4">
    <property type="entry name" value="RNA-BINDING PROTEIN 25"/>
    <property type="match status" value="1"/>
</dbReference>
<feature type="region of interest" description="Disordered" evidence="3">
    <location>
        <begin position="191"/>
        <end position="509"/>
    </location>
</feature>
<gene>
    <name evidence="6" type="ORF">CAUJ_LOCUS7536</name>
</gene>
<evidence type="ECO:0000259" key="4">
    <source>
        <dbReference type="PROSITE" id="PS50102"/>
    </source>
</evidence>
<accession>A0A8S1H8K8</accession>
<dbReference type="InterPro" id="IPR034268">
    <property type="entry name" value="RBM25_RRM"/>
</dbReference>
<evidence type="ECO:0000256" key="2">
    <source>
        <dbReference type="PROSITE-ProRule" id="PRU00176"/>
    </source>
</evidence>
<dbReference type="Pfam" id="PF01480">
    <property type="entry name" value="PWI"/>
    <property type="match status" value="1"/>
</dbReference>
<dbReference type="GO" id="GO:0005681">
    <property type="term" value="C:spliceosomal complex"/>
    <property type="evidence" value="ECO:0007669"/>
    <property type="project" value="TreeGrafter"/>
</dbReference>
<evidence type="ECO:0000313" key="7">
    <source>
        <dbReference type="Proteomes" id="UP000835052"/>
    </source>
</evidence>
<dbReference type="Gene3D" id="3.30.70.330">
    <property type="match status" value="1"/>
</dbReference>
<dbReference type="GO" id="GO:0006397">
    <property type="term" value="P:mRNA processing"/>
    <property type="evidence" value="ECO:0007669"/>
    <property type="project" value="UniProtKB-KW"/>
</dbReference>
<feature type="domain" description="PWI" evidence="5">
    <location>
        <begin position="601"/>
        <end position="693"/>
    </location>
</feature>
<dbReference type="OrthoDB" id="6275295at2759"/>
<feature type="compositionally biased region" description="Low complexity" evidence="3">
    <location>
        <begin position="254"/>
        <end position="274"/>
    </location>
</feature>
<keyword evidence="1" id="KW-0507">mRNA processing</keyword>
<dbReference type="Pfam" id="PF00076">
    <property type="entry name" value="RRM_1"/>
    <property type="match status" value="1"/>
</dbReference>
<feature type="compositionally biased region" description="Basic and acidic residues" evidence="3">
    <location>
        <begin position="191"/>
        <end position="221"/>
    </location>
</feature>
<dbReference type="GO" id="GO:0000381">
    <property type="term" value="P:regulation of alternative mRNA splicing, via spliceosome"/>
    <property type="evidence" value="ECO:0007669"/>
    <property type="project" value="TreeGrafter"/>
</dbReference>
<dbReference type="Proteomes" id="UP000835052">
    <property type="component" value="Unassembled WGS sequence"/>
</dbReference>
<dbReference type="PROSITE" id="PS50102">
    <property type="entry name" value="RRM"/>
    <property type="match status" value="1"/>
</dbReference>
<dbReference type="InterPro" id="IPR036483">
    <property type="entry name" value="PWI_dom_sf"/>
</dbReference>
<dbReference type="SMART" id="SM00311">
    <property type="entry name" value="PWI"/>
    <property type="match status" value="1"/>
</dbReference>
<dbReference type="InterPro" id="IPR000504">
    <property type="entry name" value="RRM_dom"/>
</dbReference>
<evidence type="ECO:0008006" key="8">
    <source>
        <dbReference type="Google" id="ProtNLM"/>
    </source>
</evidence>
<dbReference type="PANTHER" id="PTHR18806">
    <property type="entry name" value="RBM25 PROTEIN"/>
    <property type="match status" value="1"/>
</dbReference>
<evidence type="ECO:0000259" key="5">
    <source>
        <dbReference type="PROSITE" id="PS51025"/>
    </source>
</evidence>
<evidence type="ECO:0000313" key="6">
    <source>
        <dbReference type="EMBL" id="CAD6191617.1"/>
    </source>
</evidence>
<evidence type="ECO:0000256" key="1">
    <source>
        <dbReference type="ARBA" id="ARBA00022664"/>
    </source>
</evidence>
<feature type="compositionally biased region" description="Basic and acidic residues" evidence="3">
    <location>
        <begin position="289"/>
        <end position="317"/>
    </location>
</feature>
<keyword evidence="2" id="KW-0694">RNA-binding</keyword>
<dbReference type="GO" id="GO:0003729">
    <property type="term" value="F:mRNA binding"/>
    <property type="evidence" value="ECO:0007669"/>
    <property type="project" value="TreeGrafter"/>
</dbReference>
<keyword evidence="7" id="KW-1185">Reference proteome</keyword>
<dbReference type="FunFam" id="1.20.1390.10:FF:000008">
    <property type="entry name" value="RNA Binding Motif protein homolog"/>
    <property type="match status" value="1"/>
</dbReference>
<name>A0A8S1H8K8_9PELO</name>
<dbReference type="InterPro" id="IPR012677">
    <property type="entry name" value="Nucleotide-bd_a/b_plait_sf"/>
</dbReference>
<dbReference type="EMBL" id="CAJGYM010000022">
    <property type="protein sequence ID" value="CAD6191617.1"/>
    <property type="molecule type" value="Genomic_DNA"/>
</dbReference>
<dbReference type="PROSITE" id="PS51025">
    <property type="entry name" value="PWI"/>
    <property type="match status" value="1"/>
</dbReference>
<evidence type="ECO:0000256" key="3">
    <source>
        <dbReference type="SAM" id="MobiDB-lite"/>
    </source>
</evidence>
<sequence>MAFQPRYGVPFGAYPISQSVYFNPVLRAPGSNPVNHAAAAAAPSKEPTTVFVGNISEKCTDEFMYKILEECGKTSSWKRIRGSNGKLQGFGFCNFVEPIGTMRALRVLNEFQIGEKKLVVKAEDKVREDLRKWAINHRRRLGKKDMILKEDELPADEEDLKKDEEVRLKILNWIEADYPELINIAEDGELSDKESKKTKKTKEESKKDVEKAEKKDKEETKRRKSRSRSPERVRDKHRRSRSGSPKNKRRRRGGSSSSHSRSSGSSGSSSSSSRSRSRSPVRNKRRRDRSASRRSSEDSDDARERRLLRKQVKEKEQAYLSRLHKWETREKQKSKQYERDERREKEKKSKAMKEVKKLKSFLEDYDDEKDDAKYYKSSSLFQRKREFEREREADQKDRLREQQEIEELKKQIAAENQDKDEAKIEAEARKRHREQEEAAIRRLRADSGSPNPHQPLGHPDSSSSSESEEASDAEDDAANRGSSGRASADVAGTPKPANGVNNAGGWKAIDGSASATQLPATSSAKTASPAVATASPRVAPIAQRLNGVFGDDDDEVNPMYEKKKKLGVFQVTREERLQVLSADEKKELTKSIIRKIPTDKEELFKYPIEWDHLDKTLMNERIKPWVSKKVKEFLGEEEAQLVEFICRSINNRESPSKLLQDIALIIDEDADMFVVKLWRLLIFESNARRIGIS</sequence>
<dbReference type="AlphaFoldDB" id="A0A8S1H8K8"/>
<dbReference type="InterPro" id="IPR052768">
    <property type="entry name" value="RBM25"/>
</dbReference>